<evidence type="ECO:0000313" key="2">
    <source>
        <dbReference type="Ensembl" id="ENSCSRP00000019661.1"/>
    </source>
</evidence>
<name>A0A8C3SSS0_CHESE</name>
<dbReference type="AlphaFoldDB" id="A0A8C3SSS0"/>
<accession>A0A8C3SSS0</accession>
<dbReference type="Proteomes" id="UP000694403">
    <property type="component" value="Unplaced"/>
</dbReference>
<protein>
    <submittedName>
        <fullName evidence="2">Uncharacterized protein</fullName>
    </submittedName>
</protein>
<proteinExistence type="predicted"/>
<keyword evidence="3" id="KW-1185">Reference proteome</keyword>
<feature type="transmembrane region" description="Helical" evidence="1">
    <location>
        <begin position="20"/>
        <end position="38"/>
    </location>
</feature>
<keyword evidence="1" id="KW-0472">Membrane</keyword>
<keyword evidence="1" id="KW-0812">Transmembrane</keyword>
<organism evidence="2 3">
    <name type="scientific">Chelydra serpentina</name>
    <name type="common">Snapping turtle</name>
    <name type="synonym">Testudo serpentina</name>
    <dbReference type="NCBI Taxonomy" id="8475"/>
    <lineage>
        <taxon>Eukaryota</taxon>
        <taxon>Metazoa</taxon>
        <taxon>Chordata</taxon>
        <taxon>Craniata</taxon>
        <taxon>Vertebrata</taxon>
        <taxon>Euteleostomi</taxon>
        <taxon>Archelosauria</taxon>
        <taxon>Testudinata</taxon>
        <taxon>Testudines</taxon>
        <taxon>Cryptodira</taxon>
        <taxon>Durocryptodira</taxon>
        <taxon>Americhelydia</taxon>
        <taxon>Chelydroidea</taxon>
        <taxon>Chelydridae</taxon>
        <taxon>Chelydra</taxon>
    </lineage>
</organism>
<evidence type="ECO:0000313" key="3">
    <source>
        <dbReference type="Proteomes" id="UP000694403"/>
    </source>
</evidence>
<reference evidence="2" key="2">
    <citation type="submission" date="2025-09" db="UniProtKB">
        <authorList>
            <consortium name="Ensembl"/>
        </authorList>
    </citation>
    <scope>IDENTIFICATION</scope>
</reference>
<sequence length="115" mass="13019">MSGPSTQTPPIIPKPRGKRAYYATWGFIVLCVFALYHMEQSWHHAAEFLTFYFTALQIGALLRGVCNFLEEIWHVQSSCKGIQRGIGFAVWSLWWFPSAPLSCLLMSLPLLSPSL</sequence>
<dbReference type="Ensembl" id="ENSCSRT00000020550.1">
    <property type="protein sequence ID" value="ENSCSRP00000019661.1"/>
    <property type="gene ID" value="ENSCSRG00000014983.1"/>
</dbReference>
<evidence type="ECO:0000256" key="1">
    <source>
        <dbReference type="SAM" id="Phobius"/>
    </source>
</evidence>
<feature type="transmembrane region" description="Helical" evidence="1">
    <location>
        <begin position="90"/>
        <end position="111"/>
    </location>
</feature>
<keyword evidence="1" id="KW-1133">Transmembrane helix</keyword>
<feature type="transmembrane region" description="Helical" evidence="1">
    <location>
        <begin position="50"/>
        <end position="69"/>
    </location>
</feature>
<reference evidence="2" key="1">
    <citation type="submission" date="2025-08" db="UniProtKB">
        <authorList>
            <consortium name="Ensembl"/>
        </authorList>
    </citation>
    <scope>IDENTIFICATION</scope>
</reference>